<keyword evidence="2" id="KW-0732">Signal</keyword>
<keyword evidence="4" id="KW-1185">Reference proteome</keyword>
<name>A0A974SMI5_9RHOO</name>
<feature type="region of interest" description="Disordered" evidence="1">
    <location>
        <begin position="272"/>
        <end position="312"/>
    </location>
</feature>
<feature type="region of interest" description="Disordered" evidence="1">
    <location>
        <begin position="197"/>
        <end position="237"/>
    </location>
</feature>
<dbReference type="EMBL" id="CP064781">
    <property type="protein sequence ID" value="QRJ63101.1"/>
    <property type="molecule type" value="Genomic_DNA"/>
</dbReference>
<feature type="chain" id="PRO_5037446332" evidence="2">
    <location>
        <begin position="27"/>
        <end position="312"/>
    </location>
</feature>
<feature type="region of interest" description="Disordered" evidence="1">
    <location>
        <begin position="80"/>
        <end position="104"/>
    </location>
</feature>
<dbReference type="RefSeq" id="WP_203386630.1">
    <property type="nucleotide sequence ID" value="NZ_CP064781.1"/>
</dbReference>
<feature type="compositionally biased region" description="Low complexity" evidence="1">
    <location>
        <begin position="35"/>
        <end position="47"/>
    </location>
</feature>
<feature type="compositionally biased region" description="Gly residues" evidence="1">
    <location>
        <begin position="221"/>
        <end position="237"/>
    </location>
</feature>
<evidence type="ECO:0000256" key="1">
    <source>
        <dbReference type="SAM" id="MobiDB-lite"/>
    </source>
</evidence>
<dbReference type="AlphaFoldDB" id="A0A974SMI5"/>
<feature type="region of interest" description="Disordered" evidence="1">
    <location>
        <begin position="24"/>
        <end position="47"/>
    </location>
</feature>
<dbReference type="Proteomes" id="UP000663444">
    <property type="component" value="Chromosome"/>
</dbReference>
<proteinExistence type="predicted"/>
<evidence type="ECO:0000256" key="2">
    <source>
        <dbReference type="SAM" id="SignalP"/>
    </source>
</evidence>
<reference evidence="3" key="1">
    <citation type="submission" date="2020-11" db="EMBL/GenBank/DDBJ databases">
        <title>Azospira restricta DSM 18626 genome sequence.</title>
        <authorList>
            <person name="Moe W.M."/>
        </authorList>
    </citation>
    <scope>NUCLEOTIDE SEQUENCE</scope>
    <source>
        <strain evidence="3">DSM 18626</strain>
    </source>
</reference>
<dbReference type="KEGG" id="ares:IWH25_15310"/>
<protein>
    <submittedName>
        <fullName evidence="3">Uncharacterized protein</fullName>
    </submittedName>
</protein>
<feature type="compositionally biased region" description="Low complexity" evidence="1">
    <location>
        <begin position="92"/>
        <end position="102"/>
    </location>
</feature>
<feature type="signal peptide" evidence="2">
    <location>
        <begin position="1"/>
        <end position="26"/>
    </location>
</feature>
<gene>
    <name evidence="3" type="ORF">IWH25_15310</name>
</gene>
<organism evidence="3 4">
    <name type="scientific">Azospira restricta</name>
    <dbReference type="NCBI Taxonomy" id="404405"/>
    <lineage>
        <taxon>Bacteria</taxon>
        <taxon>Pseudomonadati</taxon>
        <taxon>Pseudomonadota</taxon>
        <taxon>Betaproteobacteria</taxon>
        <taxon>Rhodocyclales</taxon>
        <taxon>Rhodocyclaceae</taxon>
        <taxon>Azospira</taxon>
    </lineage>
</organism>
<evidence type="ECO:0000313" key="3">
    <source>
        <dbReference type="EMBL" id="QRJ63101.1"/>
    </source>
</evidence>
<accession>A0A974SMI5</accession>
<feature type="compositionally biased region" description="Low complexity" evidence="1">
    <location>
        <begin position="197"/>
        <end position="220"/>
    </location>
</feature>
<evidence type="ECO:0000313" key="4">
    <source>
        <dbReference type="Proteomes" id="UP000663444"/>
    </source>
</evidence>
<sequence length="312" mass="28474">MKHSLLPIARAVAGLALIGAAGLAAAQTPPPPPETTTSPAPATAATPTGKLVSTFSGFAGSEENAASLVNGLRTGSAITLTGSSTGTGGTTVGETTTFTSPTKPMGYGNIRIAMSLAEAQLASQGITNPTPTQLQGALMGTTTGTGADATTTQGILQMRASGMGWGQIANSMGFKLGPVMSGKQTFTEAVAAGSTTTAAGTTAAGATSARGKSGVTTAGGSSAGKGGVTTAGGSSAGKGGVATAGGGGNAYGHGKSSVVTAAGGGGGGVASGLGHGNAGGASAGVVSAGGGAAGQGGGGGQGGGHGKGGGKP</sequence>